<comment type="function">
    <text evidence="9 10">This protein specifically catalyzes the removal of signal peptides from prolipoproteins.</text>
</comment>
<name>A0AAE3U478_9BACT</name>
<dbReference type="NCBIfam" id="TIGR00077">
    <property type="entry name" value="lspA"/>
    <property type="match status" value="1"/>
</dbReference>
<evidence type="ECO:0000256" key="1">
    <source>
        <dbReference type="ARBA" id="ARBA00006139"/>
    </source>
</evidence>
<keyword evidence="7 9" id="KW-1133">Transmembrane helix</keyword>
<evidence type="ECO:0000256" key="9">
    <source>
        <dbReference type="HAMAP-Rule" id="MF_00161"/>
    </source>
</evidence>
<evidence type="ECO:0000256" key="2">
    <source>
        <dbReference type="ARBA" id="ARBA00022475"/>
    </source>
</evidence>
<evidence type="ECO:0000313" key="13">
    <source>
        <dbReference type="Proteomes" id="UP001241110"/>
    </source>
</evidence>
<sequence length="167" mass="18442">MKTNKFLRICIIVLLVVINVGCDQVSKSIVRKNIDAYEHIELIDDNLILTKVENTGAFLSAGGTLPEPIRNVLLSLVPALVLAGALSYAFFNQSLKTSVLIGLCFIIGGGIGNVFDRIKYGSVTDFLHIQLGWFETGIFNMADVSIMIGFCLLLLQYFRKSEIPQEN</sequence>
<comment type="subcellular location">
    <subcellularLocation>
        <location evidence="9">Cell membrane</location>
        <topology evidence="9">Multi-pass membrane protein</topology>
    </subcellularLocation>
</comment>
<dbReference type="EMBL" id="JASJOS010000001">
    <property type="protein sequence ID" value="MDJ1479504.1"/>
    <property type="molecule type" value="Genomic_DNA"/>
</dbReference>
<evidence type="ECO:0000256" key="6">
    <source>
        <dbReference type="ARBA" id="ARBA00022801"/>
    </source>
</evidence>
<dbReference type="PROSITE" id="PS00855">
    <property type="entry name" value="SPASE_II"/>
    <property type="match status" value="1"/>
</dbReference>
<reference evidence="12" key="1">
    <citation type="submission" date="2023-05" db="EMBL/GenBank/DDBJ databases">
        <authorList>
            <person name="Zhang X."/>
        </authorList>
    </citation>
    <scope>NUCLEOTIDE SEQUENCE</scope>
    <source>
        <strain evidence="12">YF14B1</strain>
    </source>
</reference>
<dbReference type="PANTHER" id="PTHR33695">
    <property type="entry name" value="LIPOPROTEIN SIGNAL PEPTIDASE"/>
    <property type="match status" value="1"/>
</dbReference>
<dbReference type="GO" id="GO:0004190">
    <property type="term" value="F:aspartic-type endopeptidase activity"/>
    <property type="evidence" value="ECO:0007669"/>
    <property type="project" value="UniProtKB-UniRule"/>
</dbReference>
<comment type="similarity">
    <text evidence="1 9 11">Belongs to the peptidase A8 family.</text>
</comment>
<protein>
    <recommendedName>
        <fullName evidence="9">Lipoprotein signal peptidase</fullName>
        <ecNumber evidence="9">3.4.23.36</ecNumber>
    </recommendedName>
    <alternativeName>
        <fullName evidence="9">Prolipoprotein signal peptidase</fullName>
    </alternativeName>
    <alternativeName>
        <fullName evidence="9">Signal peptidase II</fullName>
        <shortName evidence="9">SPase II</shortName>
    </alternativeName>
</protein>
<dbReference type="RefSeq" id="WP_313975736.1">
    <property type="nucleotide sequence ID" value="NZ_JASJOS010000001.1"/>
</dbReference>
<evidence type="ECO:0000256" key="8">
    <source>
        <dbReference type="ARBA" id="ARBA00023136"/>
    </source>
</evidence>
<keyword evidence="8 9" id="KW-0472">Membrane</keyword>
<evidence type="ECO:0000256" key="3">
    <source>
        <dbReference type="ARBA" id="ARBA00022670"/>
    </source>
</evidence>
<accession>A0AAE3U478</accession>
<dbReference type="EC" id="3.4.23.36" evidence="9"/>
<evidence type="ECO:0000256" key="7">
    <source>
        <dbReference type="ARBA" id="ARBA00022989"/>
    </source>
</evidence>
<dbReference type="PANTHER" id="PTHR33695:SF1">
    <property type="entry name" value="LIPOPROTEIN SIGNAL PEPTIDASE"/>
    <property type="match status" value="1"/>
</dbReference>
<comment type="caution">
    <text evidence="12">The sequence shown here is derived from an EMBL/GenBank/DDBJ whole genome shotgun (WGS) entry which is preliminary data.</text>
</comment>
<evidence type="ECO:0000256" key="5">
    <source>
        <dbReference type="ARBA" id="ARBA00022750"/>
    </source>
</evidence>
<dbReference type="Pfam" id="PF01252">
    <property type="entry name" value="Peptidase_A8"/>
    <property type="match status" value="1"/>
</dbReference>
<dbReference type="HAMAP" id="MF_00161">
    <property type="entry name" value="LspA"/>
    <property type="match status" value="1"/>
</dbReference>
<feature type="transmembrane region" description="Helical" evidence="9">
    <location>
        <begin position="6"/>
        <end position="22"/>
    </location>
</feature>
<evidence type="ECO:0000256" key="4">
    <source>
        <dbReference type="ARBA" id="ARBA00022692"/>
    </source>
</evidence>
<evidence type="ECO:0000256" key="10">
    <source>
        <dbReference type="RuleBase" id="RU000594"/>
    </source>
</evidence>
<evidence type="ECO:0000313" key="12">
    <source>
        <dbReference type="EMBL" id="MDJ1479504.1"/>
    </source>
</evidence>
<dbReference type="PRINTS" id="PR00781">
    <property type="entry name" value="LIPOSIGPTASE"/>
</dbReference>
<feature type="active site" evidence="9">
    <location>
        <position position="125"/>
    </location>
</feature>
<feature type="transmembrane region" description="Helical" evidence="9">
    <location>
        <begin position="72"/>
        <end position="91"/>
    </location>
</feature>
<keyword evidence="6 9" id="KW-0378">Hydrolase</keyword>
<keyword evidence="2 9" id="KW-1003">Cell membrane</keyword>
<feature type="active site" evidence="9">
    <location>
        <position position="143"/>
    </location>
</feature>
<gene>
    <name evidence="9 12" type="primary">lspA</name>
    <name evidence="12" type="ORF">QNI16_03340</name>
</gene>
<evidence type="ECO:0000256" key="11">
    <source>
        <dbReference type="RuleBase" id="RU004181"/>
    </source>
</evidence>
<keyword evidence="4 9" id="KW-0812">Transmembrane</keyword>
<organism evidence="12 13">
    <name type="scientific">Xanthocytophaga flava</name>
    <dbReference type="NCBI Taxonomy" id="3048013"/>
    <lineage>
        <taxon>Bacteria</taxon>
        <taxon>Pseudomonadati</taxon>
        <taxon>Bacteroidota</taxon>
        <taxon>Cytophagia</taxon>
        <taxon>Cytophagales</taxon>
        <taxon>Rhodocytophagaceae</taxon>
        <taxon>Xanthocytophaga</taxon>
    </lineage>
</organism>
<feature type="transmembrane region" description="Helical" evidence="9">
    <location>
        <begin position="97"/>
        <end position="116"/>
    </location>
</feature>
<proteinExistence type="inferred from homology"/>
<keyword evidence="5 9" id="KW-0064">Aspartyl protease</keyword>
<dbReference type="InterPro" id="IPR001872">
    <property type="entry name" value="Peptidase_A8"/>
</dbReference>
<comment type="catalytic activity">
    <reaction evidence="9 10">
        <text>Release of signal peptides from bacterial membrane prolipoproteins. Hydrolyzes -Xaa-Yaa-Zaa-|-(S,diacylglyceryl)Cys-, in which Xaa is hydrophobic (preferably Leu), and Yaa (Ala or Ser) and Zaa (Gly or Ala) have small, neutral side chains.</text>
        <dbReference type="EC" id="3.4.23.36"/>
    </reaction>
</comment>
<feature type="transmembrane region" description="Helical" evidence="9">
    <location>
        <begin position="137"/>
        <end position="158"/>
    </location>
</feature>
<dbReference type="GO" id="GO:0005886">
    <property type="term" value="C:plasma membrane"/>
    <property type="evidence" value="ECO:0007669"/>
    <property type="project" value="UniProtKB-SubCell"/>
</dbReference>
<comment type="pathway">
    <text evidence="9">Protein modification; lipoprotein biosynthesis (signal peptide cleavage).</text>
</comment>
<dbReference type="Proteomes" id="UP001241110">
    <property type="component" value="Unassembled WGS sequence"/>
</dbReference>
<keyword evidence="3 9" id="KW-0645">Protease</keyword>
<dbReference type="GO" id="GO:0006508">
    <property type="term" value="P:proteolysis"/>
    <property type="evidence" value="ECO:0007669"/>
    <property type="project" value="UniProtKB-KW"/>
</dbReference>
<dbReference type="AlphaFoldDB" id="A0AAE3U478"/>